<organism evidence="2 3">
    <name type="scientific">Uncinocarpus reesii (strain UAMH 1704)</name>
    <dbReference type="NCBI Taxonomy" id="336963"/>
    <lineage>
        <taxon>Eukaryota</taxon>
        <taxon>Fungi</taxon>
        <taxon>Dikarya</taxon>
        <taxon>Ascomycota</taxon>
        <taxon>Pezizomycotina</taxon>
        <taxon>Eurotiomycetes</taxon>
        <taxon>Eurotiomycetidae</taxon>
        <taxon>Onygenales</taxon>
        <taxon>Onygenaceae</taxon>
        <taxon>Uncinocarpus</taxon>
    </lineage>
</organism>
<dbReference type="Proteomes" id="UP000002058">
    <property type="component" value="Unassembled WGS sequence"/>
</dbReference>
<name>C4JWB7_UNCRE</name>
<evidence type="ECO:0000256" key="1">
    <source>
        <dbReference type="SAM" id="MobiDB-lite"/>
    </source>
</evidence>
<dbReference type="KEGG" id="ure:UREG_06859"/>
<proteinExistence type="predicted"/>
<dbReference type="InterPro" id="IPR001938">
    <property type="entry name" value="Thaumatin"/>
</dbReference>
<feature type="region of interest" description="Disordered" evidence="1">
    <location>
        <begin position="1"/>
        <end position="23"/>
    </location>
</feature>
<dbReference type="PROSITE" id="PS51367">
    <property type="entry name" value="THAUMATIN_2"/>
    <property type="match status" value="1"/>
</dbReference>
<dbReference type="InterPro" id="IPR006771">
    <property type="entry name" value="CetA-like"/>
</dbReference>
<protein>
    <submittedName>
        <fullName evidence="2">Uncharacterized protein</fullName>
    </submittedName>
</protein>
<dbReference type="STRING" id="336963.C4JWB7"/>
<evidence type="ECO:0000313" key="2">
    <source>
        <dbReference type="EMBL" id="EEP81994.1"/>
    </source>
</evidence>
<dbReference type="PANTHER" id="PTHR36195:SF6">
    <property type="entry name" value="SECRETED THAUMATIN-LIKE PROTEIN CALA"/>
    <property type="match status" value="1"/>
</dbReference>
<evidence type="ECO:0000313" key="3">
    <source>
        <dbReference type="Proteomes" id="UP000002058"/>
    </source>
</evidence>
<reference evidence="3" key="1">
    <citation type="journal article" date="2009" name="Genome Res.">
        <title>Comparative genomic analyses of the human fungal pathogens Coccidioides and their relatives.</title>
        <authorList>
            <person name="Sharpton T.J."/>
            <person name="Stajich J.E."/>
            <person name="Rounsley S.D."/>
            <person name="Gardner M.J."/>
            <person name="Wortman J.R."/>
            <person name="Jordar V.S."/>
            <person name="Maiti R."/>
            <person name="Kodira C.D."/>
            <person name="Neafsey D.E."/>
            <person name="Zeng Q."/>
            <person name="Hung C.-Y."/>
            <person name="McMahan C."/>
            <person name="Muszewska A."/>
            <person name="Grynberg M."/>
            <person name="Mandel M.A."/>
            <person name="Kellner E.M."/>
            <person name="Barker B.M."/>
            <person name="Galgiani J.N."/>
            <person name="Orbach M.J."/>
            <person name="Kirkland T.N."/>
            <person name="Cole G.T."/>
            <person name="Henn M.R."/>
            <person name="Birren B.W."/>
            <person name="Taylor J.W."/>
        </authorList>
    </citation>
    <scope>NUCLEOTIDE SEQUENCE [LARGE SCALE GENOMIC DNA]</scope>
    <source>
        <strain evidence="3">UAMH 1704</strain>
    </source>
</reference>
<sequence length="137" mass="15181">MKKLSSGDKYSEEYRKNDNGGGISIKLSLDKDQKEVSQFEYTLDDPKVFYDLSNIDGYPFKDGGVTIVPSDDSCPKVTCEAGDGKCSEAYNKPDDDHATHGCPQETDLHVVLCAGKKGAKLRQKRHIPRHPHARPAE</sequence>
<dbReference type="GeneID" id="8437387"/>
<dbReference type="HOGENOM" id="CLU_083650_2_1_1"/>
<dbReference type="OrthoDB" id="5144514at2759"/>
<feature type="compositionally biased region" description="Basic and acidic residues" evidence="1">
    <location>
        <begin position="1"/>
        <end position="18"/>
    </location>
</feature>
<dbReference type="EMBL" id="CH476618">
    <property type="protein sequence ID" value="EEP81994.1"/>
    <property type="molecule type" value="Genomic_DNA"/>
</dbReference>
<dbReference type="SUPFAM" id="SSF49870">
    <property type="entry name" value="Osmotin, thaumatin-like protein"/>
    <property type="match status" value="1"/>
</dbReference>
<dbReference type="Gene3D" id="2.60.110.10">
    <property type="entry name" value="Thaumatin"/>
    <property type="match status" value="1"/>
</dbReference>
<dbReference type="AlphaFoldDB" id="C4JWB7"/>
<dbReference type="VEuPathDB" id="FungiDB:UREG_06859"/>
<dbReference type="InParanoid" id="C4JWB7"/>
<dbReference type="Pfam" id="PF04681">
    <property type="entry name" value="Bys1"/>
    <property type="match status" value="1"/>
</dbReference>
<accession>C4JWB7</accession>
<feature type="region of interest" description="Disordered" evidence="1">
    <location>
        <begin position="118"/>
        <end position="137"/>
    </location>
</feature>
<dbReference type="eggNOG" id="ENOG502SSWE">
    <property type="taxonomic scope" value="Eukaryota"/>
</dbReference>
<dbReference type="OMA" id="PWSEATH"/>
<dbReference type="RefSeq" id="XP_002583892.1">
    <property type="nucleotide sequence ID" value="XM_002583846.1"/>
</dbReference>
<dbReference type="PANTHER" id="PTHR36195">
    <property type="entry name" value="DOMAIN PROTEIN, PUTATIVE (AFU_ORTHOLOGUE AFUA_5G01990)-RELATED-RELATED"/>
    <property type="match status" value="1"/>
</dbReference>
<dbReference type="InterPro" id="IPR037176">
    <property type="entry name" value="Osmotin/thaumatin-like_sf"/>
</dbReference>
<keyword evidence="3" id="KW-1185">Reference proteome</keyword>
<gene>
    <name evidence="2" type="ORF">UREG_06859</name>
</gene>